<dbReference type="RefSeq" id="WP_253759973.1">
    <property type="nucleotide sequence ID" value="NZ_JAMZDZ010000001.1"/>
</dbReference>
<feature type="transmembrane region" description="Helical" evidence="12">
    <location>
        <begin position="168"/>
        <end position="185"/>
    </location>
</feature>
<dbReference type="InterPro" id="IPR022998">
    <property type="entry name" value="ThiamineP_synth_TenI"/>
</dbReference>
<dbReference type="InterPro" id="IPR034291">
    <property type="entry name" value="TMP_synthase"/>
</dbReference>
<comment type="pathway">
    <text evidence="2 10">Cofactor biosynthesis; thiamine diphosphate biosynthesis; thiamine phosphate from 4-amino-2-methyl-5-diphosphomethylpyrimidine and 4-methyl-5-(2-phosphoethyl)-thiazole: step 1/1.</text>
</comment>
<dbReference type="PANTHER" id="PTHR20857:SF15">
    <property type="entry name" value="THIAMINE-PHOSPHATE SYNTHASE"/>
    <property type="match status" value="1"/>
</dbReference>
<evidence type="ECO:0000256" key="4">
    <source>
        <dbReference type="ARBA" id="ARBA00022723"/>
    </source>
</evidence>
<dbReference type="EMBL" id="JBHSAY010000003">
    <property type="protein sequence ID" value="MFC4129752.1"/>
    <property type="molecule type" value="Genomic_DNA"/>
</dbReference>
<sequence length="233" mass="23568">MRATRPIPRLHVVTDSVDIARAALSGGAPLIQVRVEDSVSDRALYDLASRIAPLCAERGAICVVNDRPHIAVALRTAAVHVGADDLPVHATRTVLGGSGLIGASARTPERARQVIAEGADYLGCGQVNPSFTKDVATNVIGLGGLIAVVGAAVGVPVIAIGGLTLADVPSVLAAGAYGIAVIGAVRDAADPASATSALLAAVTADRRQIRDQGRITGQDSTGNPDPATEGTRR</sequence>
<evidence type="ECO:0000256" key="7">
    <source>
        <dbReference type="ARBA" id="ARBA00047334"/>
    </source>
</evidence>
<keyword evidence="3 10" id="KW-0808">Transferase</keyword>
<evidence type="ECO:0000256" key="6">
    <source>
        <dbReference type="ARBA" id="ARBA00022977"/>
    </source>
</evidence>
<comment type="cofactor">
    <cofactor evidence="10">
        <name>Mg(2+)</name>
        <dbReference type="ChEBI" id="CHEBI:18420"/>
    </cofactor>
    <text evidence="10">Binds 1 Mg(2+) ion per subunit.</text>
</comment>
<comment type="similarity">
    <text evidence="10">Belongs to the thiamine-phosphate synthase family.</text>
</comment>
<evidence type="ECO:0000256" key="2">
    <source>
        <dbReference type="ARBA" id="ARBA00005165"/>
    </source>
</evidence>
<feature type="transmembrane region" description="Helical" evidence="12">
    <location>
        <begin position="139"/>
        <end position="162"/>
    </location>
</feature>
<comment type="catalytic activity">
    <reaction evidence="7 10">
        <text>4-methyl-5-(2-phosphooxyethyl)-thiazole + 4-amino-2-methyl-5-(diphosphooxymethyl)pyrimidine + H(+) = thiamine phosphate + diphosphate</text>
        <dbReference type="Rhea" id="RHEA:22328"/>
        <dbReference type="ChEBI" id="CHEBI:15378"/>
        <dbReference type="ChEBI" id="CHEBI:33019"/>
        <dbReference type="ChEBI" id="CHEBI:37575"/>
        <dbReference type="ChEBI" id="CHEBI:57841"/>
        <dbReference type="ChEBI" id="CHEBI:58296"/>
        <dbReference type="EC" id="2.5.1.3"/>
    </reaction>
</comment>
<dbReference type="SUPFAM" id="SSF51391">
    <property type="entry name" value="Thiamin phosphate synthase"/>
    <property type="match status" value="1"/>
</dbReference>
<feature type="binding site" evidence="10">
    <location>
        <begin position="130"/>
        <end position="132"/>
    </location>
    <ligand>
        <name>2-[(2R,5Z)-2-carboxy-4-methylthiazol-5(2H)-ylidene]ethyl phosphate</name>
        <dbReference type="ChEBI" id="CHEBI:62899"/>
    </ligand>
</feature>
<evidence type="ECO:0000256" key="9">
    <source>
        <dbReference type="ARBA" id="ARBA00047883"/>
    </source>
</evidence>
<keyword evidence="15" id="KW-1185">Reference proteome</keyword>
<keyword evidence="6 10" id="KW-0784">Thiamine biosynthesis</keyword>
<dbReference type="Gene3D" id="3.20.20.70">
    <property type="entry name" value="Aldolase class I"/>
    <property type="match status" value="1"/>
</dbReference>
<feature type="binding site" evidence="10">
    <location>
        <position position="133"/>
    </location>
    <ligand>
        <name>4-amino-2-methyl-5-(diphosphooxymethyl)pyrimidine</name>
        <dbReference type="ChEBI" id="CHEBI:57841"/>
    </ligand>
</feature>
<evidence type="ECO:0000256" key="10">
    <source>
        <dbReference type="HAMAP-Rule" id="MF_00097"/>
    </source>
</evidence>
<evidence type="ECO:0000256" key="1">
    <source>
        <dbReference type="ARBA" id="ARBA00003814"/>
    </source>
</evidence>
<feature type="domain" description="Thiamine phosphate synthase/TenI" evidence="13">
    <location>
        <begin position="14"/>
        <end position="185"/>
    </location>
</feature>
<gene>
    <name evidence="10" type="primary">thiE</name>
    <name evidence="14" type="ORF">ACFOZ4_03960</name>
</gene>
<reference evidence="15" key="1">
    <citation type="journal article" date="2019" name="Int. J. Syst. Evol. Microbiol.">
        <title>The Global Catalogue of Microorganisms (GCM) 10K type strain sequencing project: providing services to taxonomists for standard genome sequencing and annotation.</title>
        <authorList>
            <consortium name="The Broad Institute Genomics Platform"/>
            <consortium name="The Broad Institute Genome Sequencing Center for Infectious Disease"/>
            <person name="Wu L."/>
            <person name="Ma J."/>
        </authorList>
    </citation>
    <scope>NUCLEOTIDE SEQUENCE [LARGE SCALE GENOMIC DNA]</scope>
    <source>
        <strain evidence="15">CGMCC 4.7289</strain>
    </source>
</reference>
<comment type="function">
    <text evidence="1 10">Condenses 4-methyl-5-(beta-hydroxyethyl)thiazole monophosphate (THZ-P) and 2-methyl-4-amino-5-hydroxymethyl pyrimidine pyrophosphate (HMP-PP) to form thiamine monophosphate (TMP).</text>
</comment>
<dbReference type="PANTHER" id="PTHR20857">
    <property type="entry name" value="THIAMINE-PHOSPHATE PYROPHOSPHORYLASE"/>
    <property type="match status" value="1"/>
</dbReference>
<dbReference type="InterPro" id="IPR013785">
    <property type="entry name" value="Aldolase_TIM"/>
</dbReference>
<evidence type="ECO:0000256" key="3">
    <source>
        <dbReference type="ARBA" id="ARBA00022679"/>
    </source>
</evidence>
<feature type="binding site" evidence="10">
    <location>
        <position position="104"/>
    </location>
    <ligand>
        <name>4-amino-2-methyl-5-(diphosphooxymethyl)pyrimidine</name>
        <dbReference type="ChEBI" id="CHEBI:57841"/>
    </ligand>
</feature>
<keyword evidence="12" id="KW-0812">Transmembrane</keyword>
<protein>
    <recommendedName>
        <fullName evidence="10">Thiamine-phosphate synthase</fullName>
        <shortName evidence="10">TP synthase</shortName>
        <shortName evidence="10">TPS</shortName>
        <ecNumber evidence="10">2.5.1.3</ecNumber>
    </recommendedName>
    <alternativeName>
        <fullName evidence="10">Thiamine-phosphate pyrophosphorylase</fullName>
        <shortName evidence="10">TMP pyrophosphorylase</shortName>
        <shortName evidence="10">TMP-PPase</shortName>
    </alternativeName>
</protein>
<comment type="catalytic activity">
    <reaction evidence="8 10">
        <text>2-(2-carboxy-4-methylthiazol-5-yl)ethyl phosphate + 4-amino-2-methyl-5-(diphosphooxymethyl)pyrimidine + 2 H(+) = thiamine phosphate + CO2 + diphosphate</text>
        <dbReference type="Rhea" id="RHEA:47848"/>
        <dbReference type="ChEBI" id="CHEBI:15378"/>
        <dbReference type="ChEBI" id="CHEBI:16526"/>
        <dbReference type="ChEBI" id="CHEBI:33019"/>
        <dbReference type="ChEBI" id="CHEBI:37575"/>
        <dbReference type="ChEBI" id="CHEBI:57841"/>
        <dbReference type="ChEBI" id="CHEBI:62890"/>
        <dbReference type="EC" id="2.5.1.3"/>
    </reaction>
</comment>
<evidence type="ECO:0000313" key="14">
    <source>
        <dbReference type="EMBL" id="MFC4129752.1"/>
    </source>
</evidence>
<keyword evidence="4 10" id="KW-0479">Metal-binding</keyword>
<organism evidence="14 15">
    <name type="scientific">Hamadaea flava</name>
    <dbReference type="NCBI Taxonomy" id="1742688"/>
    <lineage>
        <taxon>Bacteria</taxon>
        <taxon>Bacillati</taxon>
        <taxon>Actinomycetota</taxon>
        <taxon>Actinomycetes</taxon>
        <taxon>Micromonosporales</taxon>
        <taxon>Micromonosporaceae</taxon>
        <taxon>Hamadaea</taxon>
    </lineage>
</organism>
<dbReference type="HAMAP" id="MF_00097">
    <property type="entry name" value="TMP_synthase"/>
    <property type="match status" value="1"/>
</dbReference>
<evidence type="ECO:0000256" key="11">
    <source>
        <dbReference type="SAM" id="MobiDB-lite"/>
    </source>
</evidence>
<feature type="binding site" evidence="10">
    <location>
        <position position="65"/>
    </location>
    <ligand>
        <name>4-amino-2-methyl-5-(diphosphooxymethyl)pyrimidine</name>
        <dbReference type="ChEBI" id="CHEBI:57841"/>
    </ligand>
</feature>
<name>A0ABV8LFS2_9ACTN</name>
<feature type="binding site" evidence="10">
    <location>
        <begin position="32"/>
        <end position="36"/>
    </location>
    <ligand>
        <name>4-amino-2-methyl-5-(diphosphooxymethyl)pyrimidine</name>
        <dbReference type="ChEBI" id="CHEBI:57841"/>
    </ligand>
</feature>
<comment type="caution">
    <text evidence="14">The sequence shown here is derived from an EMBL/GenBank/DDBJ whole genome shotgun (WGS) entry which is preliminary data.</text>
</comment>
<evidence type="ECO:0000313" key="15">
    <source>
        <dbReference type="Proteomes" id="UP001595816"/>
    </source>
</evidence>
<feature type="binding site" evidence="10">
    <location>
        <position position="66"/>
    </location>
    <ligand>
        <name>Mg(2+)</name>
        <dbReference type="ChEBI" id="CHEBI:18420"/>
    </ligand>
</feature>
<dbReference type="InterPro" id="IPR036206">
    <property type="entry name" value="ThiamineP_synth_sf"/>
</dbReference>
<keyword evidence="12" id="KW-0472">Membrane</keyword>
<comment type="caution">
    <text evidence="10">Lacks conserved residue(s) required for the propagation of feature annotation.</text>
</comment>
<evidence type="ECO:0000256" key="8">
    <source>
        <dbReference type="ARBA" id="ARBA00047851"/>
    </source>
</evidence>
<dbReference type="Pfam" id="PF02581">
    <property type="entry name" value="TMP-TENI"/>
    <property type="match status" value="1"/>
</dbReference>
<feature type="region of interest" description="Disordered" evidence="11">
    <location>
        <begin position="209"/>
        <end position="233"/>
    </location>
</feature>
<feature type="binding site" evidence="10">
    <location>
        <position position="85"/>
    </location>
    <ligand>
        <name>Mg(2+)</name>
        <dbReference type="ChEBI" id="CHEBI:18420"/>
    </ligand>
</feature>
<accession>A0ABV8LFS2</accession>
<evidence type="ECO:0000256" key="12">
    <source>
        <dbReference type="SAM" id="Phobius"/>
    </source>
</evidence>
<keyword evidence="12" id="KW-1133">Transmembrane helix</keyword>
<feature type="binding site" evidence="10">
    <location>
        <position position="162"/>
    </location>
    <ligand>
        <name>2-[(2R,5Z)-2-carboxy-4-methylthiazol-5(2H)-ylidene]ethyl phosphate</name>
        <dbReference type="ChEBI" id="CHEBI:62899"/>
    </ligand>
</feature>
<dbReference type="CDD" id="cd00564">
    <property type="entry name" value="TMP_TenI"/>
    <property type="match status" value="1"/>
</dbReference>
<evidence type="ECO:0000256" key="5">
    <source>
        <dbReference type="ARBA" id="ARBA00022842"/>
    </source>
</evidence>
<dbReference type="EC" id="2.5.1.3" evidence="10"/>
<proteinExistence type="inferred from homology"/>
<dbReference type="Proteomes" id="UP001595816">
    <property type="component" value="Unassembled WGS sequence"/>
</dbReference>
<evidence type="ECO:0000259" key="13">
    <source>
        <dbReference type="Pfam" id="PF02581"/>
    </source>
</evidence>
<comment type="catalytic activity">
    <reaction evidence="9 10">
        <text>2-[(2R,5Z)-2-carboxy-4-methylthiazol-5(2H)-ylidene]ethyl phosphate + 4-amino-2-methyl-5-(diphosphooxymethyl)pyrimidine + 2 H(+) = thiamine phosphate + CO2 + diphosphate</text>
        <dbReference type="Rhea" id="RHEA:47844"/>
        <dbReference type="ChEBI" id="CHEBI:15378"/>
        <dbReference type="ChEBI" id="CHEBI:16526"/>
        <dbReference type="ChEBI" id="CHEBI:33019"/>
        <dbReference type="ChEBI" id="CHEBI:37575"/>
        <dbReference type="ChEBI" id="CHEBI:57841"/>
        <dbReference type="ChEBI" id="CHEBI:62899"/>
        <dbReference type="EC" id="2.5.1.3"/>
    </reaction>
</comment>
<keyword evidence="5 10" id="KW-0460">Magnesium</keyword>